<evidence type="ECO:0000313" key="3">
    <source>
        <dbReference type="Proteomes" id="UP000464178"/>
    </source>
</evidence>
<dbReference type="EMBL" id="LR593886">
    <property type="protein sequence ID" value="VTR92253.1"/>
    <property type="molecule type" value="Genomic_DNA"/>
</dbReference>
<keyword evidence="3" id="KW-1185">Reference proteome</keyword>
<name>A0A6P2CTM5_9BACT</name>
<dbReference type="KEGG" id="gms:SOIL9_54610"/>
<gene>
    <name evidence="2" type="ORF">SOIL9_54610</name>
</gene>
<organism evidence="2 3">
    <name type="scientific">Gemmata massiliana</name>
    <dbReference type="NCBI Taxonomy" id="1210884"/>
    <lineage>
        <taxon>Bacteria</taxon>
        <taxon>Pseudomonadati</taxon>
        <taxon>Planctomycetota</taxon>
        <taxon>Planctomycetia</taxon>
        <taxon>Gemmatales</taxon>
        <taxon>Gemmataceae</taxon>
        <taxon>Gemmata</taxon>
    </lineage>
</organism>
<dbReference type="AlphaFoldDB" id="A0A6P2CTM5"/>
<accession>A0A6P2CTM5</accession>
<protein>
    <submittedName>
        <fullName evidence="2">Uncharacterized protein</fullName>
    </submittedName>
</protein>
<proteinExistence type="predicted"/>
<evidence type="ECO:0000256" key="1">
    <source>
        <dbReference type="SAM" id="SignalP"/>
    </source>
</evidence>
<sequence length="162" mass="17170">MTRFALIAVGLMAFPIVARAADEAKGEKAAHTVYDAYFEKNNSGLKGDATYTALTSKDGFEKVFAARPPLMGGKKPVLLAPDAFDKHFVAAVIKRGPAITTYKVEAVTLDKDGILYVQYKAESGPAGTATFASPLIVSVPKEGAKKVTFIENGKAVSTVDVK</sequence>
<evidence type="ECO:0000313" key="2">
    <source>
        <dbReference type="EMBL" id="VTR92253.1"/>
    </source>
</evidence>
<feature type="signal peptide" evidence="1">
    <location>
        <begin position="1"/>
        <end position="20"/>
    </location>
</feature>
<dbReference type="Proteomes" id="UP000464178">
    <property type="component" value="Chromosome"/>
</dbReference>
<feature type="chain" id="PRO_5027022039" evidence="1">
    <location>
        <begin position="21"/>
        <end position="162"/>
    </location>
</feature>
<reference evidence="2 3" key="1">
    <citation type="submission" date="2019-05" db="EMBL/GenBank/DDBJ databases">
        <authorList>
            <consortium name="Science for Life Laboratories"/>
        </authorList>
    </citation>
    <scope>NUCLEOTIDE SEQUENCE [LARGE SCALE GENOMIC DNA]</scope>
    <source>
        <strain evidence="2">Soil9</strain>
    </source>
</reference>
<dbReference type="RefSeq" id="WP_162667147.1">
    <property type="nucleotide sequence ID" value="NZ_LR593886.1"/>
</dbReference>
<keyword evidence="1" id="KW-0732">Signal</keyword>